<evidence type="ECO:0000256" key="1">
    <source>
        <dbReference type="ARBA" id="ARBA00008520"/>
    </source>
</evidence>
<dbReference type="SUPFAM" id="SSF53850">
    <property type="entry name" value="Periplasmic binding protein-like II"/>
    <property type="match status" value="1"/>
</dbReference>
<dbReference type="KEGG" id="scs:Sta7437_0954"/>
<organism evidence="5 6">
    <name type="scientific">Stanieria cyanosphaera (strain ATCC 29371 / PCC 7437)</name>
    <dbReference type="NCBI Taxonomy" id="111780"/>
    <lineage>
        <taxon>Bacteria</taxon>
        <taxon>Bacillati</taxon>
        <taxon>Cyanobacteriota</taxon>
        <taxon>Cyanophyceae</taxon>
        <taxon>Pleurocapsales</taxon>
        <taxon>Dermocarpellaceae</taxon>
        <taxon>Stanieria</taxon>
    </lineage>
</organism>
<dbReference type="Pfam" id="PF01547">
    <property type="entry name" value="SBP_bac_1"/>
    <property type="match status" value="1"/>
</dbReference>
<dbReference type="Gene3D" id="3.40.190.10">
    <property type="entry name" value="Periplasmic binding protein-like II"/>
    <property type="match status" value="2"/>
</dbReference>
<dbReference type="GO" id="GO:0042956">
    <property type="term" value="P:maltodextrin transmembrane transport"/>
    <property type="evidence" value="ECO:0007669"/>
    <property type="project" value="TreeGrafter"/>
</dbReference>
<evidence type="ECO:0000256" key="3">
    <source>
        <dbReference type="ARBA" id="ARBA00022729"/>
    </source>
</evidence>
<dbReference type="GO" id="GO:1901982">
    <property type="term" value="F:maltose binding"/>
    <property type="evidence" value="ECO:0007669"/>
    <property type="project" value="TreeGrafter"/>
</dbReference>
<dbReference type="InterPro" id="IPR006059">
    <property type="entry name" value="SBP"/>
</dbReference>
<keyword evidence="3 4" id="KW-0732">Signal</keyword>
<evidence type="ECO:0000256" key="2">
    <source>
        <dbReference type="ARBA" id="ARBA00022448"/>
    </source>
</evidence>
<feature type="chain" id="PRO_5003938582" evidence="4">
    <location>
        <begin position="23"/>
        <end position="412"/>
    </location>
</feature>
<evidence type="ECO:0000256" key="4">
    <source>
        <dbReference type="SAM" id="SignalP"/>
    </source>
</evidence>
<dbReference type="PANTHER" id="PTHR30061:SF50">
    <property type="entry name" value="MALTOSE_MALTODEXTRIN-BINDING PERIPLASMIC PROTEIN"/>
    <property type="match status" value="1"/>
</dbReference>
<keyword evidence="6" id="KW-1185">Reference proteome</keyword>
<dbReference type="EMBL" id="CP003653">
    <property type="protein sequence ID" value="AFZ34536.1"/>
    <property type="molecule type" value="Genomic_DNA"/>
</dbReference>
<reference evidence="6" key="1">
    <citation type="journal article" date="2013" name="Proc. Natl. Acad. Sci. U.S.A.">
        <title>Improving the coverage of the cyanobacterial phylum using diversity-driven genome sequencing.</title>
        <authorList>
            <person name="Shih P.M."/>
            <person name="Wu D."/>
            <person name="Latifi A."/>
            <person name="Axen S.D."/>
            <person name="Fewer D.P."/>
            <person name="Talla E."/>
            <person name="Calteau A."/>
            <person name="Cai F."/>
            <person name="Tandeau de Marsac N."/>
            <person name="Rippka R."/>
            <person name="Herdman M."/>
            <person name="Sivonen K."/>
            <person name="Coursin T."/>
            <person name="Laurent T."/>
            <person name="Goodwin L."/>
            <person name="Nolan M."/>
            <person name="Davenport K.W."/>
            <person name="Han C.S."/>
            <person name="Rubin E.M."/>
            <person name="Eisen J.A."/>
            <person name="Woyke T."/>
            <person name="Gugger M."/>
            <person name="Kerfeld C.A."/>
        </authorList>
    </citation>
    <scope>NUCLEOTIDE SEQUENCE [LARGE SCALE GENOMIC DNA]</scope>
    <source>
        <strain evidence="6">ATCC 29371 / PCC 7437</strain>
    </source>
</reference>
<evidence type="ECO:0000313" key="6">
    <source>
        <dbReference type="Proteomes" id="UP000010473"/>
    </source>
</evidence>
<sequence length="412" mass="45779">MILGCSVLVLSLIILPALTQQATTVTVLIQALEAAQWQPLVTEFNQTHPQIKLQIIEGPNATNQVEDLYTSSFLLGQSPYDLVYMDIVWVPKFAAAGWLLPLSDRLTTTELKEFLAGDVNGGTFQGQLYRMPFRSDAGMLYYRQDLLSANNYQPPRTFEELMAISQDLQEKGVSQWGYLWQGKQYEGLSAMFVEILQGFGGFWIEPDTLEVGLDQPEAIRGVEFLRSTVAKNISPAGVTTYAEEETRRLFQEGKAIFLRNWPYVVGLASAEDSPIQGKFAIKPMVHAPGYPSGACQGGWGLGIAANTQHPDAALEVIKFFASEDSQREFVLATGYVPSRRSLFNDPKIVAKYPHYPELLKVVESSALRPPIAQYAQASDILQRYLSAALTNKMNPTEAMQAAAKETRRLLIN</sequence>
<keyword evidence="2" id="KW-0813">Transport</keyword>
<dbReference type="CDD" id="cd14750">
    <property type="entry name" value="PBP2_TMBP"/>
    <property type="match status" value="1"/>
</dbReference>
<feature type="signal peptide" evidence="4">
    <location>
        <begin position="1"/>
        <end position="22"/>
    </location>
</feature>
<protein>
    <submittedName>
        <fullName evidence="5">Carbohydrate ABC transporter substrate-binding protein, CUT1 family</fullName>
    </submittedName>
</protein>
<dbReference type="RefSeq" id="WP_015192209.1">
    <property type="nucleotide sequence ID" value="NC_019748.1"/>
</dbReference>
<accession>K9XR43</accession>
<dbReference type="Proteomes" id="UP000010473">
    <property type="component" value="Chromosome"/>
</dbReference>
<dbReference type="HOGENOM" id="CLU_031285_9_1_3"/>
<name>K9XR43_STAC7</name>
<gene>
    <name evidence="5" type="ordered locus">Sta7437_0954</name>
</gene>
<evidence type="ECO:0000313" key="5">
    <source>
        <dbReference type="EMBL" id="AFZ34536.1"/>
    </source>
</evidence>
<dbReference type="STRING" id="111780.Sta7437_0954"/>
<dbReference type="GO" id="GO:0055052">
    <property type="term" value="C:ATP-binding cassette (ABC) transporter complex, substrate-binding subunit-containing"/>
    <property type="evidence" value="ECO:0007669"/>
    <property type="project" value="TreeGrafter"/>
</dbReference>
<dbReference type="AlphaFoldDB" id="K9XR43"/>
<comment type="similarity">
    <text evidence="1">Belongs to the bacterial solute-binding protein 1 family.</text>
</comment>
<proteinExistence type="inferred from homology"/>
<dbReference type="eggNOG" id="COG1653">
    <property type="taxonomic scope" value="Bacteria"/>
</dbReference>
<dbReference type="PANTHER" id="PTHR30061">
    <property type="entry name" value="MALTOSE-BINDING PERIPLASMIC PROTEIN"/>
    <property type="match status" value="1"/>
</dbReference>
<dbReference type="GO" id="GO:0015768">
    <property type="term" value="P:maltose transport"/>
    <property type="evidence" value="ECO:0007669"/>
    <property type="project" value="TreeGrafter"/>
</dbReference>
<dbReference type="PATRIC" id="fig|111780.3.peg.994"/>